<dbReference type="Pfam" id="PF00440">
    <property type="entry name" value="TetR_N"/>
    <property type="match status" value="1"/>
</dbReference>
<dbReference type="SUPFAM" id="SSF46689">
    <property type="entry name" value="Homeodomain-like"/>
    <property type="match status" value="1"/>
</dbReference>
<dbReference type="InterPro" id="IPR036271">
    <property type="entry name" value="Tet_transcr_reg_TetR-rel_C_sf"/>
</dbReference>
<gene>
    <name evidence="3" type="ORF">SAMN05421780_107200</name>
</gene>
<dbReference type="SUPFAM" id="SSF48498">
    <property type="entry name" value="Tetracyclin repressor-like, C-terminal domain"/>
    <property type="match status" value="1"/>
</dbReference>
<dbReference type="Gene3D" id="1.10.10.60">
    <property type="entry name" value="Homeodomain-like"/>
    <property type="match status" value="1"/>
</dbReference>
<feature type="domain" description="HTH tetR-type" evidence="2">
    <location>
        <begin position="1"/>
        <end position="26"/>
    </location>
</feature>
<evidence type="ECO:0000313" key="3">
    <source>
        <dbReference type="EMBL" id="SFC64041.1"/>
    </source>
</evidence>
<dbReference type="InterPro" id="IPR009057">
    <property type="entry name" value="Homeodomain-like_sf"/>
</dbReference>
<dbReference type="Gene3D" id="1.10.357.10">
    <property type="entry name" value="Tetracycline Repressor, domain 2"/>
    <property type="match status" value="1"/>
</dbReference>
<evidence type="ECO:0000256" key="1">
    <source>
        <dbReference type="ARBA" id="ARBA00023125"/>
    </source>
</evidence>
<dbReference type="InterPro" id="IPR001647">
    <property type="entry name" value="HTH_TetR"/>
</dbReference>
<evidence type="ECO:0000259" key="2">
    <source>
        <dbReference type="Pfam" id="PF00440"/>
    </source>
</evidence>
<dbReference type="GO" id="GO:0003677">
    <property type="term" value="F:DNA binding"/>
    <property type="evidence" value="ECO:0007669"/>
    <property type="project" value="UniProtKB-KW"/>
</dbReference>
<dbReference type="AlphaFoldDB" id="A0A1I1KTH9"/>
<dbReference type="EMBL" id="FOLE01000007">
    <property type="protein sequence ID" value="SFC64041.1"/>
    <property type="molecule type" value="Genomic_DNA"/>
</dbReference>
<proteinExistence type="predicted"/>
<accession>A0A1I1KTH9</accession>
<sequence>MDEIAKHLGISKKTIYQFFEDKDEIVFMSCKKHLCSDAECLQVISRGAANAVEEIFNLSEFLRNTVVRTHPSVLFDLQKYHKSSWDLYLSHKETVIEKYISSNIRRGIEEGLYRAEINVSIISHIRLDMIQMAFNPDIFPPTRYNLMEVHMQLMEHFIYGLLSPKGYETLQELKNKARNLAN</sequence>
<keyword evidence="4" id="KW-1185">Reference proteome</keyword>
<keyword evidence="1 3" id="KW-0238">DNA-binding</keyword>
<name>A0A1I1KTH9_9BACT</name>
<dbReference type="STRING" id="927664.SAMN05421780_107200"/>
<reference evidence="3 4" key="1">
    <citation type="submission" date="2016-10" db="EMBL/GenBank/DDBJ databases">
        <authorList>
            <person name="de Groot N.N."/>
        </authorList>
    </citation>
    <scope>NUCLEOTIDE SEQUENCE [LARGE SCALE GENOMIC DNA]</scope>
    <source>
        <strain evidence="3 4">DSM 6793</strain>
    </source>
</reference>
<evidence type="ECO:0000313" key="4">
    <source>
        <dbReference type="Proteomes" id="UP000199514"/>
    </source>
</evidence>
<dbReference type="Proteomes" id="UP000199514">
    <property type="component" value="Unassembled WGS sequence"/>
</dbReference>
<organism evidence="3 4">
    <name type="scientific">Flexibacter flexilis DSM 6793</name>
    <dbReference type="NCBI Taxonomy" id="927664"/>
    <lineage>
        <taxon>Bacteria</taxon>
        <taxon>Pseudomonadati</taxon>
        <taxon>Bacteroidota</taxon>
        <taxon>Cytophagia</taxon>
        <taxon>Cytophagales</taxon>
        <taxon>Flexibacteraceae</taxon>
        <taxon>Flexibacter</taxon>
    </lineage>
</organism>
<protein>
    <submittedName>
        <fullName evidence="3">DNA-binding transcriptional regulator, AcrR family</fullName>
    </submittedName>
</protein>